<reference evidence="7 8" key="2">
    <citation type="submission" date="2018-11" db="EMBL/GenBank/DDBJ databases">
        <authorList>
            <consortium name="Pathogen Informatics"/>
        </authorList>
    </citation>
    <scope>NUCLEOTIDE SEQUENCE [LARGE SCALE GENOMIC DNA]</scope>
</reference>
<dbReference type="OrthoDB" id="284275at2759"/>
<keyword evidence="5" id="KW-0539">Nucleus</keyword>
<keyword evidence="8" id="KW-1185">Reference proteome</keyword>
<evidence type="ECO:0000313" key="7">
    <source>
        <dbReference type="EMBL" id="VDN43374.1"/>
    </source>
</evidence>
<name>A0A183EV29_9BILA</name>
<evidence type="ECO:0000256" key="3">
    <source>
        <dbReference type="ARBA" id="ARBA00022517"/>
    </source>
</evidence>
<proteinExistence type="inferred from homology"/>
<dbReference type="GO" id="GO:0032040">
    <property type="term" value="C:small-subunit processome"/>
    <property type="evidence" value="ECO:0007669"/>
    <property type="project" value="InterPro"/>
</dbReference>
<dbReference type="InterPro" id="IPR007276">
    <property type="entry name" value="Nop14"/>
</dbReference>
<dbReference type="GO" id="GO:0030490">
    <property type="term" value="P:maturation of SSU-rRNA"/>
    <property type="evidence" value="ECO:0007669"/>
    <property type="project" value="TreeGrafter"/>
</dbReference>
<gene>
    <name evidence="7" type="ORF">GPUH_LOCUS24821</name>
</gene>
<dbReference type="EMBL" id="UYRT01102640">
    <property type="protein sequence ID" value="VDN43374.1"/>
    <property type="molecule type" value="Genomic_DNA"/>
</dbReference>
<evidence type="ECO:0000256" key="1">
    <source>
        <dbReference type="ARBA" id="ARBA00004604"/>
    </source>
</evidence>
<organism evidence="9">
    <name type="scientific">Gongylonema pulchrum</name>
    <dbReference type="NCBI Taxonomy" id="637853"/>
    <lineage>
        <taxon>Eukaryota</taxon>
        <taxon>Metazoa</taxon>
        <taxon>Ecdysozoa</taxon>
        <taxon>Nematoda</taxon>
        <taxon>Chromadorea</taxon>
        <taxon>Rhabditida</taxon>
        <taxon>Spirurina</taxon>
        <taxon>Spiruromorpha</taxon>
        <taxon>Spiruroidea</taxon>
        <taxon>Gongylonematidae</taxon>
        <taxon>Gongylonema</taxon>
    </lineage>
</organism>
<accession>A0A183EV29</accession>
<comment type="similarity">
    <text evidence="2">Belongs to the NOP14 family.</text>
</comment>
<dbReference type="GO" id="GO:0030692">
    <property type="term" value="C:Noc4p-Nop14p complex"/>
    <property type="evidence" value="ECO:0007669"/>
    <property type="project" value="TreeGrafter"/>
</dbReference>
<dbReference type="WBParaSite" id="GPUH_0002485001-mRNA-1">
    <property type="protein sequence ID" value="GPUH_0002485001-mRNA-1"/>
    <property type="gene ID" value="GPUH_0002485001"/>
</dbReference>
<sequence length="131" mass="14793">MRALLRQQYALHSRAPREMFTFRAIAFMKLASNLYPVGEGFHPVISPLIAFACRLISTVRICNIRDAARALLLVRILGSYFAASKRFLPEAIAFLHGIFLVAVENTDDERSPTATFPVSLPHRRMLFITSD</sequence>
<evidence type="ECO:0000256" key="4">
    <source>
        <dbReference type="ARBA" id="ARBA00022552"/>
    </source>
</evidence>
<dbReference type="PANTHER" id="PTHR23183">
    <property type="entry name" value="NOP14"/>
    <property type="match status" value="1"/>
</dbReference>
<keyword evidence="3" id="KW-0690">Ribosome biogenesis</keyword>
<evidence type="ECO:0000256" key="5">
    <source>
        <dbReference type="ARBA" id="ARBA00023242"/>
    </source>
</evidence>
<keyword evidence="4" id="KW-0698">rRNA processing</keyword>
<dbReference type="AlphaFoldDB" id="A0A183EV29"/>
<evidence type="ECO:0000313" key="8">
    <source>
        <dbReference type="Proteomes" id="UP000271098"/>
    </source>
</evidence>
<dbReference type="Pfam" id="PF04147">
    <property type="entry name" value="Nop14"/>
    <property type="match status" value="1"/>
</dbReference>
<reference evidence="9" key="1">
    <citation type="submission" date="2016-06" db="UniProtKB">
        <authorList>
            <consortium name="WormBaseParasite"/>
        </authorList>
    </citation>
    <scope>IDENTIFICATION</scope>
</reference>
<dbReference type="PANTHER" id="PTHR23183:SF0">
    <property type="entry name" value="NUCLEOLAR PROTEIN 14"/>
    <property type="match status" value="1"/>
</dbReference>
<evidence type="ECO:0000256" key="2">
    <source>
        <dbReference type="ARBA" id="ARBA00007466"/>
    </source>
</evidence>
<protein>
    <submittedName>
        <fullName evidence="7 9">Uncharacterized protein</fullName>
    </submittedName>
</protein>
<comment type="subcellular location">
    <subcellularLocation>
        <location evidence="1">Nucleus</location>
        <location evidence="1">Nucleolus</location>
    </subcellularLocation>
</comment>
<evidence type="ECO:0000313" key="9">
    <source>
        <dbReference type="WBParaSite" id="GPUH_0002485001-mRNA-1"/>
    </source>
</evidence>
<evidence type="ECO:0000256" key="6">
    <source>
        <dbReference type="ARBA" id="ARBA00024695"/>
    </source>
</evidence>
<dbReference type="Proteomes" id="UP000271098">
    <property type="component" value="Unassembled WGS sequence"/>
</dbReference>
<comment type="function">
    <text evidence="6">Involved in nucleolar processing of pre-18S ribosomal RNA. Has a role in the nuclear export of 40S pre-ribosomal subunit to the cytoplasm.</text>
</comment>